<dbReference type="KEGG" id="syn:slr1209"/>
<dbReference type="EMBL" id="BA000022">
    <property type="protein sequence ID" value="BAA17391.1"/>
    <property type="molecule type" value="Genomic_DNA"/>
</dbReference>
<dbReference type="InParanoid" id="P73360"/>
<dbReference type="SUPFAM" id="SSF46689">
    <property type="entry name" value="Homeodomain-like"/>
    <property type="match status" value="1"/>
</dbReference>
<dbReference type="IntAct" id="P73360">
    <property type="interactions" value="2"/>
</dbReference>
<accession>P73360</accession>
<gene>
    <name evidence="1" type="ordered locus">slr1209</name>
</gene>
<dbReference type="InterPro" id="IPR036388">
    <property type="entry name" value="WH-like_DNA-bd_sf"/>
</dbReference>
<evidence type="ECO:0000313" key="1">
    <source>
        <dbReference type="EMBL" id="BAA17391.1"/>
    </source>
</evidence>
<reference evidence="1 2" key="1">
    <citation type="journal article" date="1995" name="DNA Res.">
        <title>Sequence analysis of the genome of the unicellular cyanobacterium Synechocystis sp. strain PCC6803. I. Sequence features in the 1 Mb region from map positions 64% to 92% of the genome.</title>
        <authorList>
            <person name="Kaneko T."/>
            <person name="Tanaka A."/>
            <person name="Sato S."/>
            <person name="Kotani H."/>
            <person name="Sazuka T."/>
            <person name="Miyajima N."/>
            <person name="Sugiura M."/>
            <person name="Tabata S."/>
        </authorList>
    </citation>
    <scope>NUCLEOTIDE SEQUENCE [LARGE SCALE GENOMIC DNA]</scope>
    <source>
        <strain evidence="2">ATCC 27184 / PCC 6803 / Kazusa</strain>
    </source>
</reference>
<dbReference type="Pfam" id="PF04255">
    <property type="entry name" value="DUF433"/>
    <property type="match status" value="1"/>
</dbReference>
<dbReference type="EnsemblBacteria" id="BAA17391">
    <property type="protein sequence ID" value="BAA17391"/>
    <property type="gene ID" value="BAA17391"/>
</dbReference>
<dbReference type="STRING" id="1148.gene:10498254"/>
<dbReference type="Proteomes" id="UP000001425">
    <property type="component" value="Chromosome"/>
</dbReference>
<dbReference type="PhylomeDB" id="P73360"/>
<dbReference type="Gene3D" id="1.10.10.10">
    <property type="entry name" value="Winged helix-like DNA-binding domain superfamily/Winged helix DNA-binding domain"/>
    <property type="match status" value="1"/>
</dbReference>
<sequence length="109" mass="12374">MNRRLVESLAEAVIALPVEDYSLFQNTLMAKMIKKTPGVCGGHACIRDTRIAVWTIISLINQGGTDLELLADFPGLTAFDLLTIKEYYQSHQQEIDNLIDYQDQENYHD</sequence>
<dbReference type="PIR" id="S77544">
    <property type="entry name" value="S77544"/>
</dbReference>
<keyword evidence="2" id="KW-1185">Reference proteome</keyword>
<proteinExistence type="predicted"/>
<dbReference type="PANTHER" id="PTHR34849:SF4">
    <property type="entry name" value="SLR1209 PROTEIN"/>
    <property type="match status" value="1"/>
</dbReference>
<dbReference type="SMR" id="P73360"/>
<dbReference type="AlphaFoldDB" id="P73360"/>
<dbReference type="InterPro" id="IPR009057">
    <property type="entry name" value="Homeodomain-like_sf"/>
</dbReference>
<name>P73360_SYNY3</name>
<protein>
    <submittedName>
        <fullName evidence="1">Slr1209 protein</fullName>
    </submittedName>
</protein>
<organism evidence="1 2">
    <name type="scientific">Synechocystis sp. (strain ATCC 27184 / PCC 6803 / Kazusa)</name>
    <dbReference type="NCBI Taxonomy" id="1111708"/>
    <lineage>
        <taxon>Bacteria</taxon>
        <taxon>Bacillati</taxon>
        <taxon>Cyanobacteriota</taxon>
        <taxon>Cyanophyceae</taxon>
        <taxon>Synechococcales</taxon>
        <taxon>Merismopediaceae</taxon>
        <taxon>Synechocystis</taxon>
    </lineage>
</organism>
<dbReference type="InterPro" id="IPR007367">
    <property type="entry name" value="DUF433"/>
</dbReference>
<reference evidence="1 2" key="2">
    <citation type="journal article" date="1996" name="DNA Res.">
        <title>Sequence analysis of the genome of the unicellular cyanobacterium Synechocystis sp. strain PCC6803. II. Sequence determination of the entire genome and assignment of potential protein-coding regions.</title>
        <authorList>
            <person name="Kaneko T."/>
            <person name="Sato S."/>
            <person name="Kotani H."/>
            <person name="Tanaka A."/>
            <person name="Asamizu E."/>
            <person name="Nakamura Y."/>
            <person name="Miyajima N."/>
            <person name="Hirosawa M."/>
            <person name="Sugiura M."/>
            <person name="Sasamoto S."/>
            <person name="Kimura T."/>
            <person name="Hosouchi T."/>
            <person name="Matsuno A."/>
            <person name="Muraki A."/>
            <person name="Nakazaki N."/>
            <person name="Naruo K."/>
            <person name="Okumura S."/>
            <person name="Shimpo S."/>
            <person name="Takeuchi C."/>
            <person name="Wada T."/>
            <person name="Watanabe A."/>
            <person name="Yamada M."/>
            <person name="Yasuda M."/>
            <person name="Tabata S."/>
        </authorList>
    </citation>
    <scope>NUCLEOTIDE SEQUENCE [LARGE SCALE GENOMIC DNA]</scope>
    <source>
        <strain evidence="2">ATCC 27184 / PCC 6803 / Kazusa</strain>
    </source>
</reference>
<evidence type="ECO:0000313" key="2">
    <source>
        <dbReference type="Proteomes" id="UP000001425"/>
    </source>
</evidence>
<dbReference type="PANTHER" id="PTHR34849">
    <property type="entry name" value="SSL5025 PROTEIN"/>
    <property type="match status" value="1"/>
</dbReference>
<dbReference type="eggNOG" id="COG2442">
    <property type="taxonomic scope" value="Bacteria"/>
</dbReference>
<dbReference type="PaxDb" id="1148-1652469"/>